<comment type="caution">
    <text evidence="2">The sequence shown here is derived from an EMBL/GenBank/DDBJ whole genome shotgun (WGS) entry which is preliminary data.</text>
</comment>
<dbReference type="SUPFAM" id="SSF117916">
    <property type="entry name" value="Fe-S cluster assembly (FSCA) domain-like"/>
    <property type="match status" value="1"/>
</dbReference>
<dbReference type="InterPro" id="IPR052339">
    <property type="entry name" value="Fe-S_Maturation_MIP18"/>
</dbReference>
<dbReference type="InterPro" id="IPR002744">
    <property type="entry name" value="MIP18-like"/>
</dbReference>
<dbReference type="PANTHER" id="PTHR42831">
    <property type="entry name" value="FE-S PROTEIN MATURATION AUXILIARY FACTOR YITW"/>
    <property type="match status" value="1"/>
</dbReference>
<feature type="domain" description="MIP18 family-like" evidence="1">
    <location>
        <begin position="5"/>
        <end position="74"/>
    </location>
</feature>
<protein>
    <recommendedName>
        <fullName evidence="1">MIP18 family-like domain-containing protein</fullName>
    </recommendedName>
</protein>
<evidence type="ECO:0000259" key="1">
    <source>
        <dbReference type="Pfam" id="PF01883"/>
    </source>
</evidence>
<dbReference type="PANTHER" id="PTHR42831:SF1">
    <property type="entry name" value="FE-S PROTEIN MATURATION AUXILIARY FACTOR YITW"/>
    <property type="match status" value="1"/>
</dbReference>
<sequence length="99" mass="10688">MVTRKRVTAKLRKVIDPELGVNIVDLGLVYKIVIHGGKVSVLMTLTTPGCPLGGVFEELVSGAIRKIPGVNEVAIELTFDPPWTQELMSEAAKAQLGFD</sequence>
<dbReference type="Pfam" id="PF01883">
    <property type="entry name" value="FeS_assembly_P"/>
    <property type="match status" value="1"/>
</dbReference>
<gene>
    <name evidence="2" type="ORF">A2786_00640</name>
</gene>
<evidence type="ECO:0000313" key="2">
    <source>
        <dbReference type="EMBL" id="OGY17817.1"/>
    </source>
</evidence>
<reference evidence="2 3" key="1">
    <citation type="journal article" date="2016" name="Nat. Commun.">
        <title>Thousands of microbial genomes shed light on interconnected biogeochemical processes in an aquifer system.</title>
        <authorList>
            <person name="Anantharaman K."/>
            <person name="Brown C.T."/>
            <person name="Hug L.A."/>
            <person name="Sharon I."/>
            <person name="Castelle C.J."/>
            <person name="Probst A.J."/>
            <person name="Thomas B.C."/>
            <person name="Singh A."/>
            <person name="Wilkins M.J."/>
            <person name="Karaoz U."/>
            <person name="Brodie E.L."/>
            <person name="Williams K.H."/>
            <person name="Hubbard S.S."/>
            <person name="Banfield J.F."/>
        </authorList>
    </citation>
    <scope>NUCLEOTIDE SEQUENCE [LARGE SCALE GENOMIC DNA]</scope>
</reference>
<dbReference type="EMBL" id="MHCJ01000006">
    <property type="protein sequence ID" value="OGY17817.1"/>
    <property type="molecule type" value="Genomic_DNA"/>
</dbReference>
<accession>A0A1G1VRG1</accession>
<dbReference type="Gene3D" id="3.30.300.130">
    <property type="entry name" value="Fe-S cluster assembly (FSCA)"/>
    <property type="match status" value="1"/>
</dbReference>
<organism evidence="2 3">
    <name type="scientific">Candidatus Chisholmbacteria bacterium RIFCSPHIGHO2_01_FULL_52_32</name>
    <dbReference type="NCBI Taxonomy" id="1797591"/>
    <lineage>
        <taxon>Bacteria</taxon>
        <taxon>Candidatus Chisholmiibacteriota</taxon>
    </lineage>
</organism>
<name>A0A1G1VRG1_9BACT</name>
<dbReference type="InterPro" id="IPR034904">
    <property type="entry name" value="FSCA_dom_sf"/>
</dbReference>
<proteinExistence type="predicted"/>
<dbReference type="Proteomes" id="UP000179233">
    <property type="component" value="Unassembled WGS sequence"/>
</dbReference>
<dbReference type="AlphaFoldDB" id="A0A1G1VRG1"/>
<evidence type="ECO:0000313" key="3">
    <source>
        <dbReference type="Proteomes" id="UP000179233"/>
    </source>
</evidence>